<dbReference type="GO" id="GO:0043937">
    <property type="term" value="P:regulation of sporulation"/>
    <property type="evidence" value="ECO:0007669"/>
    <property type="project" value="InterPro"/>
</dbReference>
<dbReference type="InterPro" id="IPR037208">
    <property type="entry name" value="Spo0E-like_sf"/>
</dbReference>
<dbReference type="AlphaFoldDB" id="A0A4V6KD12"/>
<proteinExistence type="predicted"/>
<sequence length="63" mass="7483">MNSRIISLEVRINFYKRMLNFLLNFISTNNFIILKLSKKLDKYISQYQKLKLKNIIKTSSLAA</sequence>
<reference evidence="1 2" key="1">
    <citation type="submission" date="2019-05" db="EMBL/GenBank/DDBJ databases">
        <authorList>
            <consortium name="Pathogen Informatics"/>
        </authorList>
    </citation>
    <scope>NUCLEOTIDE SEQUENCE [LARGE SCALE GENOMIC DNA]</scope>
    <source>
        <strain evidence="1 2">NCTC503</strain>
    </source>
</reference>
<dbReference type="SUPFAM" id="SSF140500">
    <property type="entry name" value="BAS1536-like"/>
    <property type="match status" value="1"/>
</dbReference>
<dbReference type="KEGG" id="hhw:NCTC503_01060"/>
<accession>A0A4V6KD12</accession>
<evidence type="ECO:0000313" key="2">
    <source>
        <dbReference type="Proteomes" id="UP000308489"/>
    </source>
</evidence>
<dbReference type="EMBL" id="LR590481">
    <property type="protein sequence ID" value="VTQ87297.1"/>
    <property type="molecule type" value="Genomic_DNA"/>
</dbReference>
<organism evidence="1 2">
    <name type="scientific">Hathewaya histolytica</name>
    <name type="common">Clostridium histolyticum</name>
    <dbReference type="NCBI Taxonomy" id="1498"/>
    <lineage>
        <taxon>Bacteria</taxon>
        <taxon>Bacillati</taxon>
        <taxon>Bacillota</taxon>
        <taxon>Clostridia</taxon>
        <taxon>Eubacteriales</taxon>
        <taxon>Clostridiaceae</taxon>
        <taxon>Hathewaya</taxon>
    </lineage>
</organism>
<protein>
    <recommendedName>
        <fullName evidence="3">Spo0E like sporulation regulatory protein</fullName>
    </recommendedName>
</protein>
<gene>
    <name evidence="1" type="ORF">NCTC503_01060</name>
</gene>
<name>A0A4V6KD12_HATHI</name>
<evidence type="ECO:0000313" key="1">
    <source>
        <dbReference type="EMBL" id="VTQ87297.1"/>
    </source>
</evidence>
<evidence type="ECO:0008006" key="3">
    <source>
        <dbReference type="Google" id="ProtNLM"/>
    </source>
</evidence>
<keyword evidence="2" id="KW-1185">Reference proteome</keyword>
<dbReference type="Proteomes" id="UP000308489">
    <property type="component" value="Chromosome 1"/>
</dbReference>